<dbReference type="EMBL" id="KQ090121">
    <property type="protein sequence ID" value="KMT08209.1"/>
    <property type="molecule type" value="Genomic_DNA"/>
</dbReference>
<feature type="compositionally biased region" description="Basic residues" evidence="1">
    <location>
        <begin position="61"/>
        <end position="71"/>
    </location>
</feature>
<evidence type="ECO:0000256" key="1">
    <source>
        <dbReference type="SAM" id="MobiDB-lite"/>
    </source>
</evidence>
<organism evidence="2 3">
    <name type="scientific">Beta vulgaris subsp. vulgaris</name>
    <name type="common">Beet</name>
    <dbReference type="NCBI Taxonomy" id="3555"/>
    <lineage>
        <taxon>Eukaryota</taxon>
        <taxon>Viridiplantae</taxon>
        <taxon>Streptophyta</taxon>
        <taxon>Embryophyta</taxon>
        <taxon>Tracheophyta</taxon>
        <taxon>Spermatophyta</taxon>
        <taxon>Magnoliopsida</taxon>
        <taxon>eudicotyledons</taxon>
        <taxon>Gunneridae</taxon>
        <taxon>Pentapetalae</taxon>
        <taxon>Caryophyllales</taxon>
        <taxon>Chenopodiaceae</taxon>
        <taxon>Betoideae</taxon>
        <taxon>Beta</taxon>
    </lineage>
</organism>
<evidence type="ECO:0000313" key="2">
    <source>
        <dbReference type="EMBL" id="KMT08209.1"/>
    </source>
</evidence>
<dbReference type="Gramene" id="KMT08209">
    <property type="protein sequence ID" value="KMT08209"/>
    <property type="gene ID" value="BVRB_6g142630"/>
</dbReference>
<feature type="region of interest" description="Disordered" evidence="1">
    <location>
        <begin position="1"/>
        <end position="71"/>
    </location>
</feature>
<keyword evidence="3" id="KW-1185">Reference proteome</keyword>
<accession>A0A0J8C7H9</accession>
<feature type="compositionally biased region" description="Basic residues" evidence="1">
    <location>
        <begin position="18"/>
        <end position="38"/>
    </location>
</feature>
<reference evidence="2 3" key="1">
    <citation type="journal article" date="2014" name="Nature">
        <title>The genome of the recently domesticated crop plant sugar beet (Beta vulgaris).</title>
        <authorList>
            <person name="Dohm J.C."/>
            <person name="Minoche A.E."/>
            <person name="Holtgrawe D."/>
            <person name="Capella-Gutierrez S."/>
            <person name="Zakrzewski F."/>
            <person name="Tafer H."/>
            <person name="Rupp O."/>
            <person name="Sorensen T.R."/>
            <person name="Stracke R."/>
            <person name="Reinhardt R."/>
            <person name="Goesmann A."/>
            <person name="Kraft T."/>
            <person name="Schulz B."/>
            <person name="Stadler P.F."/>
            <person name="Schmidt T."/>
            <person name="Gabaldon T."/>
            <person name="Lehrach H."/>
            <person name="Weisshaar B."/>
            <person name="Himmelbauer H."/>
        </authorList>
    </citation>
    <scope>NUCLEOTIDE SEQUENCE [LARGE SCALE GENOMIC DNA]</scope>
    <source>
        <tissue evidence="2">Taproot</tissue>
    </source>
</reference>
<dbReference type="Proteomes" id="UP000035740">
    <property type="component" value="Chromosome 6"/>
</dbReference>
<evidence type="ECO:0000313" key="3">
    <source>
        <dbReference type="Proteomes" id="UP000035740"/>
    </source>
</evidence>
<gene>
    <name evidence="2" type="ORF">BVRB_6g142630</name>
</gene>
<protein>
    <submittedName>
        <fullName evidence="2">Uncharacterized protein</fullName>
    </submittedName>
</protein>
<name>A0A0J8C7H9_BETVV</name>
<dbReference type="AlphaFoldDB" id="A0A0J8C7H9"/>
<proteinExistence type="predicted"/>
<sequence>MKKKRAKPESREQLAGNSKKKKQSRLAGKLKQKQKMKKKCDELTRMSKASLEAHSPAYGPRKPRKSKNFQP</sequence>